<dbReference type="PANTHER" id="PTHR28434">
    <property type="entry name" value="PROTEIN C3ORF33"/>
    <property type="match status" value="1"/>
</dbReference>
<keyword evidence="2" id="KW-1185">Reference proteome</keyword>
<sequence>MRVMPNSDKTTGRTQEYFDKLHTFFDSNIRGIKYTIYGVGFAGLVLIARSLRIGKVFKRVEDIPAEFISKHVKLQGNVCRVQPFGVLHIRHIPIITSRWKYWGNKEEQNLLPVKLAFLDVTPAGNQWLVDKVTNKNVWFTLLAVEPGDPPAAALCHVKLQRNFLLSKSINLELVKLGLCKVSSYEDLKTKFSLSTNVCQSTLLDQLILAESHAKRKKIGLWADTDIQRREKAFLEKAVSFTKKIFFSSFSAVGWVVKKLRR</sequence>
<evidence type="ECO:0000313" key="1">
    <source>
        <dbReference type="EMBL" id="KAL3861426.1"/>
    </source>
</evidence>
<evidence type="ECO:0000313" key="2">
    <source>
        <dbReference type="Proteomes" id="UP001634394"/>
    </source>
</evidence>
<name>A0ABD3VIL4_SINWO</name>
<proteinExistence type="predicted"/>
<dbReference type="SUPFAM" id="SSF50199">
    <property type="entry name" value="Staphylococcal nuclease"/>
    <property type="match status" value="1"/>
</dbReference>
<dbReference type="InterPro" id="IPR042421">
    <property type="entry name" value="C3orf33-like"/>
</dbReference>
<comment type="caution">
    <text evidence="1">The sequence shown here is derived from an EMBL/GenBank/DDBJ whole genome shotgun (WGS) entry which is preliminary data.</text>
</comment>
<accession>A0ABD3VIL4</accession>
<dbReference type="InterPro" id="IPR035437">
    <property type="entry name" value="SNase_OB-fold_sf"/>
</dbReference>
<dbReference type="PANTHER" id="PTHR28434:SF1">
    <property type="entry name" value="PROTEIN C3ORF33"/>
    <property type="match status" value="1"/>
</dbReference>
<gene>
    <name evidence="1" type="ORF">ACJMK2_007460</name>
</gene>
<dbReference type="AlphaFoldDB" id="A0ABD3VIL4"/>
<dbReference type="EMBL" id="JBJQND010000011">
    <property type="protein sequence ID" value="KAL3861426.1"/>
    <property type="molecule type" value="Genomic_DNA"/>
</dbReference>
<dbReference type="Gene3D" id="2.40.50.90">
    <property type="match status" value="1"/>
</dbReference>
<protein>
    <recommendedName>
        <fullName evidence="3">TNase-like domain-containing protein</fullName>
    </recommendedName>
</protein>
<reference evidence="1 2" key="1">
    <citation type="submission" date="2024-11" db="EMBL/GenBank/DDBJ databases">
        <title>Chromosome-level genome assembly of the freshwater bivalve Anodonta woodiana.</title>
        <authorList>
            <person name="Chen X."/>
        </authorList>
    </citation>
    <scope>NUCLEOTIDE SEQUENCE [LARGE SCALE GENOMIC DNA]</scope>
    <source>
        <strain evidence="1">MN2024</strain>
        <tissue evidence="1">Gills</tissue>
    </source>
</reference>
<evidence type="ECO:0008006" key="3">
    <source>
        <dbReference type="Google" id="ProtNLM"/>
    </source>
</evidence>
<organism evidence="1 2">
    <name type="scientific">Sinanodonta woodiana</name>
    <name type="common">Chinese pond mussel</name>
    <name type="synonym">Anodonta woodiana</name>
    <dbReference type="NCBI Taxonomy" id="1069815"/>
    <lineage>
        <taxon>Eukaryota</taxon>
        <taxon>Metazoa</taxon>
        <taxon>Spiralia</taxon>
        <taxon>Lophotrochozoa</taxon>
        <taxon>Mollusca</taxon>
        <taxon>Bivalvia</taxon>
        <taxon>Autobranchia</taxon>
        <taxon>Heteroconchia</taxon>
        <taxon>Palaeoheterodonta</taxon>
        <taxon>Unionida</taxon>
        <taxon>Unionoidea</taxon>
        <taxon>Unionidae</taxon>
        <taxon>Unioninae</taxon>
        <taxon>Sinanodonta</taxon>
    </lineage>
</organism>
<dbReference type="Proteomes" id="UP001634394">
    <property type="component" value="Unassembled WGS sequence"/>
</dbReference>